<dbReference type="Proteomes" id="UP000593577">
    <property type="component" value="Unassembled WGS sequence"/>
</dbReference>
<comment type="caution">
    <text evidence="1">The sequence shown here is derived from an EMBL/GenBank/DDBJ whole genome shotgun (WGS) entry which is preliminary data.</text>
</comment>
<proteinExistence type="predicted"/>
<feature type="non-terminal residue" evidence="1">
    <location>
        <position position="1"/>
    </location>
</feature>
<protein>
    <recommendedName>
        <fullName evidence="3">RNase H type-1 domain-containing protein</fullName>
    </recommendedName>
</protein>
<dbReference type="AlphaFoldDB" id="A0A7J8YHG0"/>
<evidence type="ECO:0000313" key="1">
    <source>
        <dbReference type="EMBL" id="MBA0699006.1"/>
    </source>
</evidence>
<name>A0A7J8YHG0_GOSAI</name>
<gene>
    <name evidence="1" type="ORF">Goari_000679</name>
</gene>
<organism evidence="1 2">
    <name type="scientific">Gossypium aridum</name>
    <name type="common">American cotton</name>
    <name type="synonym">Erioxylum aridum</name>
    <dbReference type="NCBI Taxonomy" id="34290"/>
    <lineage>
        <taxon>Eukaryota</taxon>
        <taxon>Viridiplantae</taxon>
        <taxon>Streptophyta</taxon>
        <taxon>Embryophyta</taxon>
        <taxon>Tracheophyta</taxon>
        <taxon>Spermatophyta</taxon>
        <taxon>Magnoliopsida</taxon>
        <taxon>eudicotyledons</taxon>
        <taxon>Gunneridae</taxon>
        <taxon>Pentapetalae</taxon>
        <taxon>rosids</taxon>
        <taxon>malvids</taxon>
        <taxon>Malvales</taxon>
        <taxon>Malvaceae</taxon>
        <taxon>Malvoideae</taxon>
        <taxon>Gossypium</taxon>
    </lineage>
</organism>
<sequence length="52" mass="6114">EIEFIFIPKAKNIYAHTIAKEALRRRECFYLEKGAPEMVRRAVGNLWPKPPD</sequence>
<keyword evidence="2" id="KW-1185">Reference proteome</keyword>
<reference evidence="1 2" key="1">
    <citation type="journal article" date="2019" name="Genome Biol. Evol.">
        <title>Insights into the evolution of the New World diploid cottons (Gossypium, subgenus Houzingenia) based on genome sequencing.</title>
        <authorList>
            <person name="Grover C.E."/>
            <person name="Arick M.A. 2nd"/>
            <person name="Thrash A."/>
            <person name="Conover J.L."/>
            <person name="Sanders W.S."/>
            <person name="Peterson D.G."/>
            <person name="Frelichowski J.E."/>
            <person name="Scheffler J.A."/>
            <person name="Scheffler B.E."/>
            <person name="Wendel J.F."/>
        </authorList>
    </citation>
    <scope>NUCLEOTIDE SEQUENCE [LARGE SCALE GENOMIC DNA]</scope>
    <source>
        <strain evidence="1">185</strain>
        <tissue evidence="1">Leaf</tissue>
    </source>
</reference>
<accession>A0A7J8YHG0</accession>
<dbReference type="EMBL" id="JABFAA010000013">
    <property type="protein sequence ID" value="MBA0699006.1"/>
    <property type="molecule type" value="Genomic_DNA"/>
</dbReference>
<evidence type="ECO:0008006" key="3">
    <source>
        <dbReference type="Google" id="ProtNLM"/>
    </source>
</evidence>
<evidence type="ECO:0000313" key="2">
    <source>
        <dbReference type="Proteomes" id="UP000593577"/>
    </source>
</evidence>